<protein>
    <recommendedName>
        <fullName evidence="5">Phosphotyrosine protein phosphatase I domain-containing protein</fullName>
    </recommendedName>
</protein>
<evidence type="ECO:0000313" key="6">
    <source>
        <dbReference type="EMBL" id="QEA07334.1"/>
    </source>
</evidence>
<dbReference type="InterPro" id="IPR050438">
    <property type="entry name" value="LMW_PTPase"/>
</dbReference>
<dbReference type="SMART" id="SM00226">
    <property type="entry name" value="LMWPc"/>
    <property type="match status" value="1"/>
</dbReference>
<evidence type="ECO:0000259" key="5">
    <source>
        <dbReference type="SMART" id="SM00226"/>
    </source>
</evidence>
<evidence type="ECO:0000256" key="4">
    <source>
        <dbReference type="SAM" id="MobiDB-lite"/>
    </source>
</evidence>
<dbReference type="GO" id="GO:0004725">
    <property type="term" value="F:protein tyrosine phosphatase activity"/>
    <property type="evidence" value="ECO:0007669"/>
    <property type="project" value="InterPro"/>
</dbReference>
<sequence>MTRPLSRTAAALRGRFRRLNNRAAALWYERRPPVVDWRRVERLVVVCAGNVCRSPYAQTRALSLGMPSVSFGLVTTGGVPADATAQLVARRRGVALERHRSVQPFQIVIGAGDLVLCMEPGQLRALRRRVRSADGQAALIGLWANPPRAVIEDPYGRGEACFEVCFTQLDEALKALQAQWHATQGHGQGGDSGSPGARGAPDADPDRVMWFR</sequence>
<dbReference type="InterPro" id="IPR036196">
    <property type="entry name" value="Ptyr_pPase_sf"/>
</dbReference>
<comment type="similarity">
    <text evidence="1">Belongs to the low molecular weight phosphotyrosine protein phosphatase family.</text>
</comment>
<dbReference type="PANTHER" id="PTHR11717">
    <property type="entry name" value="LOW MOLECULAR WEIGHT PROTEIN TYROSINE PHOSPHATASE"/>
    <property type="match status" value="1"/>
</dbReference>
<reference evidence="6" key="1">
    <citation type="submission" date="2019-06" db="EMBL/GenBank/DDBJ databases">
        <authorList>
            <person name="Murdoch R.W."/>
            <person name="Fathepure B."/>
        </authorList>
    </citation>
    <scope>NUCLEOTIDE SEQUENCE</scope>
</reference>
<dbReference type="PRINTS" id="PR00719">
    <property type="entry name" value="LMWPTPASE"/>
</dbReference>
<dbReference type="InterPro" id="IPR023485">
    <property type="entry name" value="Ptyr_pPase"/>
</dbReference>
<evidence type="ECO:0000256" key="2">
    <source>
        <dbReference type="ARBA" id="ARBA00022801"/>
    </source>
</evidence>
<evidence type="ECO:0000256" key="3">
    <source>
        <dbReference type="ARBA" id="ARBA00022912"/>
    </source>
</evidence>
<evidence type="ECO:0000256" key="1">
    <source>
        <dbReference type="ARBA" id="ARBA00011063"/>
    </source>
</evidence>
<dbReference type="AlphaFoldDB" id="A0A5B8RIF8"/>
<proteinExistence type="inferred from homology"/>
<feature type="region of interest" description="Disordered" evidence="4">
    <location>
        <begin position="182"/>
        <end position="212"/>
    </location>
</feature>
<dbReference type="InterPro" id="IPR017867">
    <property type="entry name" value="Tyr_phospatase_low_mol_wt"/>
</dbReference>
<gene>
    <name evidence="6" type="ORF">KBTEX_03683</name>
</gene>
<dbReference type="EMBL" id="MN079231">
    <property type="protein sequence ID" value="QEA07334.1"/>
    <property type="molecule type" value="Genomic_DNA"/>
</dbReference>
<name>A0A5B8RIF8_9ZZZZ</name>
<dbReference type="PANTHER" id="PTHR11717:SF31">
    <property type="entry name" value="LOW MOLECULAR WEIGHT PROTEIN-TYROSINE-PHOSPHATASE ETP-RELATED"/>
    <property type="match status" value="1"/>
</dbReference>
<accession>A0A5B8RIF8</accession>
<feature type="domain" description="Phosphotyrosine protein phosphatase I" evidence="5">
    <location>
        <begin position="41"/>
        <end position="179"/>
    </location>
</feature>
<dbReference type="Gene3D" id="3.40.50.2300">
    <property type="match status" value="1"/>
</dbReference>
<keyword evidence="2" id="KW-0378">Hydrolase</keyword>
<keyword evidence="3" id="KW-0904">Protein phosphatase</keyword>
<dbReference type="Pfam" id="PF01451">
    <property type="entry name" value="LMWPc"/>
    <property type="match status" value="1"/>
</dbReference>
<dbReference type="SUPFAM" id="SSF52788">
    <property type="entry name" value="Phosphotyrosine protein phosphatases I"/>
    <property type="match status" value="1"/>
</dbReference>
<organism evidence="6">
    <name type="scientific">uncultured organism</name>
    <dbReference type="NCBI Taxonomy" id="155900"/>
    <lineage>
        <taxon>unclassified sequences</taxon>
        <taxon>environmental samples</taxon>
    </lineage>
</organism>